<dbReference type="EMBL" id="CP049109">
    <property type="protein sequence ID" value="QIG79395.1"/>
    <property type="molecule type" value="Genomic_DNA"/>
</dbReference>
<protein>
    <submittedName>
        <fullName evidence="2">Uncharacterized protein</fullName>
    </submittedName>
</protein>
<evidence type="ECO:0000313" key="2">
    <source>
        <dbReference type="EMBL" id="QIG79395.1"/>
    </source>
</evidence>
<evidence type="ECO:0000313" key="3">
    <source>
        <dbReference type="Proteomes" id="UP000501568"/>
    </source>
</evidence>
<dbReference type="AlphaFoldDB" id="A0A6G6Y396"/>
<keyword evidence="1" id="KW-1133">Transmembrane helix</keyword>
<feature type="transmembrane region" description="Helical" evidence="1">
    <location>
        <begin position="33"/>
        <end position="53"/>
    </location>
</feature>
<accession>A0A6G6Y396</accession>
<dbReference type="Proteomes" id="UP000501568">
    <property type="component" value="Chromosome"/>
</dbReference>
<proteinExistence type="predicted"/>
<dbReference type="KEGG" id="spzr:G5C33_06050"/>
<keyword evidence="1" id="KW-0812">Transmembrane</keyword>
<evidence type="ECO:0000256" key="1">
    <source>
        <dbReference type="SAM" id="Phobius"/>
    </source>
</evidence>
<reference evidence="2 3" key="1">
    <citation type="submission" date="2020-02" db="EMBL/GenBank/DDBJ databases">
        <authorList>
            <person name="Zheng R.K."/>
            <person name="Sun C.M."/>
        </authorList>
    </citation>
    <scope>NUCLEOTIDE SEQUENCE [LARGE SCALE GENOMIC DNA]</scope>
    <source>
        <strain evidence="3">zrk23</strain>
    </source>
</reference>
<name>A0A6G6Y396_9SPHN</name>
<dbReference type="RefSeq" id="WP_165326396.1">
    <property type="nucleotide sequence ID" value="NZ_CP049109.1"/>
</dbReference>
<sequence>MMRSIFVLPAIIASVTLFGLVVALTGQGWPDFVACLALMLPPAAVGAAFLRALRIRARRR</sequence>
<keyword evidence="1" id="KW-0472">Membrane</keyword>
<gene>
    <name evidence="2" type="ORF">G5C33_06050</name>
</gene>
<keyword evidence="3" id="KW-1185">Reference proteome</keyword>
<organism evidence="2 3">
    <name type="scientific">Stakelama tenebrarum</name>
    <dbReference type="NCBI Taxonomy" id="2711215"/>
    <lineage>
        <taxon>Bacteria</taxon>
        <taxon>Pseudomonadati</taxon>
        <taxon>Pseudomonadota</taxon>
        <taxon>Alphaproteobacteria</taxon>
        <taxon>Sphingomonadales</taxon>
        <taxon>Sphingomonadaceae</taxon>
        <taxon>Stakelama</taxon>
    </lineage>
</organism>